<dbReference type="InterPro" id="IPR025669">
    <property type="entry name" value="AAA_dom"/>
</dbReference>
<evidence type="ECO:0000256" key="10">
    <source>
        <dbReference type="ARBA" id="ARBA00022777"/>
    </source>
</evidence>
<evidence type="ECO:0000256" key="15">
    <source>
        <dbReference type="ARBA" id="ARBA00051245"/>
    </source>
</evidence>
<dbReference type="NCBIfam" id="TIGR01007">
    <property type="entry name" value="eps_fam"/>
    <property type="match status" value="1"/>
</dbReference>
<dbReference type="GO" id="GO:0005886">
    <property type="term" value="C:plasma membrane"/>
    <property type="evidence" value="ECO:0007669"/>
    <property type="project" value="UniProtKB-SubCell"/>
</dbReference>
<dbReference type="CDD" id="cd05387">
    <property type="entry name" value="BY-kinase"/>
    <property type="match status" value="1"/>
</dbReference>
<dbReference type="InterPro" id="IPR027417">
    <property type="entry name" value="P-loop_NTPase"/>
</dbReference>
<feature type="coiled-coil region" evidence="16">
    <location>
        <begin position="231"/>
        <end position="383"/>
    </location>
</feature>
<keyword evidence="23" id="KW-1185">Reference proteome</keyword>
<feature type="region of interest" description="Disordered" evidence="17">
    <location>
        <begin position="1"/>
        <end position="38"/>
    </location>
</feature>
<comment type="similarity">
    <text evidence="2">Belongs to the CpsD/CapB family.</text>
</comment>
<keyword evidence="7 22" id="KW-0808">Transferase</keyword>
<feature type="domain" description="Tyrosine-protein kinase G-rich" evidence="21">
    <location>
        <begin position="403"/>
        <end position="476"/>
    </location>
</feature>
<keyword evidence="8 18" id="KW-0812">Transmembrane</keyword>
<comment type="similarity">
    <text evidence="3">Belongs to the etk/wzc family.</text>
</comment>
<proteinExistence type="inferred from homology"/>
<evidence type="ECO:0000313" key="22">
    <source>
        <dbReference type="EMBL" id="KAB7739612.1"/>
    </source>
</evidence>
<dbReference type="GO" id="GO:0005524">
    <property type="term" value="F:ATP binding"/>
    <property type="evidence" value="ECO:0007669"/>
    <property type="project" value="UniProtKB-KW"/>
</dbReference>
<evidence type="ECO:0000259" key="19">
    <source>
        <dbReference type="Pfam" id="PF02706"/>
    </source>
</evidence>
<evidence type="ECO:0000256" key="7">
    <source>
        <dbReference type="ARBA" id="ARBA00022679"/>
    </source>
</evidence>
<evidence type="ECO:0000256" key="2">
    <source>
        <dbReference type="ARBA" id="ARBA00007316"/>
    </source>
</evidence>
<evidence type="ECO:0000256" key="4">
    <source>
        <dbReference type="ARBA" id="ARBA00011903"/>
    </source>
</evidence>
<dbReference type="EMBL" id="WESC01000009">
    <property type="protein sequence ID" value="KAB7739612.1"/>
    <property type="molecule type" value="Genomic_DNA"/>
</dbReference>
<evidence type="ECO:0000256" key="9">
    <source>
        <dbReference type="ARBA" id="ARBA00022741"/>
    </source>
</evidence>
<evidence type="ECO:0000256" key="13">
    <source>
        <dbReference type="ARBA" id="ARBA00023136"/>
    </source>
</evidence>
<comment type="subcellular location">
    <subcellularLocation>
        <location evidence="1">Cell inner membrane</location>
        <topology evidence="1">Multi-pass membrane protein</topology>
    </subcellularLocation>
</comment>
<dbReference type="EC" id="2.7.10.2" evidence="4"/>
<name>A0A6N6VIJ4_9HYPH</name>
<keyword evidence="9" id="KW-0547">Nucleotide-binding</keyword>
<keyword evidence="5" id="KW-1003">Cell membrane</keyword>
<dbReference type="InterPro" id="IPR032807">
    <property type="entry name" value="GNVR"/>
</dbReference>
<dbReference type="AlphaFoldDB" id="A0A6N6VIJ4"/>
<evidence type="ECO:0000259" key="21">
    <source>
        <dbReference type="Pfam" id="PF13807"/>
    </source>
</evidence>
<sequence length="742" mass="80329">MDAGRGSKQAECMSNTPSMPVLSFGDRRRSTPDAQGAGDVSPWDLLRGIWARKELVGLCFGGFMALAFLWLATVTPTYTVETRILLSPRTGEISSFDTQNQPAPPDAETLQSEIQLLTSRPLLTRLVTDLHLDRDAEFNPSLRDGAKAQILSLIGVRGSAPDEADIADNLLGQLNVFQKGSSRVIAIDFTSTSAETSARVANRLAELYIAQQIEQKVAVNREATKWLGQQIEQLRQKVQTSEAAVEAFRSESGLFLTNGSTVPQQQLTDINSQLTLAQAARAEAEAKLQNARSLIASGNSVNSAAAVLQSPLIQNLRQQEVALRAQIAQMSETLLPSHPKMMEAQANLADLDRQIEKEVNKIIQGLENEARVAAARVASLRQSLIQLQAHMGTLNQDEVQLRALERDASTNRSLLESFLKRYEEANARAEADASAANARIVSRAQEPSSPTFPKTGAVLTLATVAGLLLSLIISFLLEAFSSGFRTAEQVERATGMPFLGLIPELETGPRASPANNLMREPFGLYAESIRGLQGSVLTARIGDRRAKTLLMVSAHMDEGKTSTAASLARVLAMGGYRTILIDADMRAPSVHLALGMPPQAGLAELLTGQANFGHVIRQDYGSYAHVMQAGGALPNPTAALASAQMAWVLKALEQTYDYVIIDSPAAMAAGDAMVLAKMTDLTILVVRWASTNRRVVARVLKMLSAASGRRVGVLLTRVNLRRYRRYSDTVIEEYPARPARAA</sequence>
<feature type="transmembrane region" description="Helical" evidence="18">
    <location>
        <begin position="55"/>
        <end position="73"/>
    </location>
</feature>
<evidence type="ECO:0000259" key="20">
    <source>
        <dbReference type="Pfam" id="PF13614"/>
    </source>
</evidence>
<evidence type="ECO:0000256" key="1">
    <source>
        <dbReference type="ARBA" id="ARBA00004429"/>
    </source>
</evidence>
<accession>A0A6N6VIJ4</accession>
<dbReference type="PANTHER" id="PTHR32309:SF13">
    <property type="entry name" value="FERRIC ENTEROBACTIN TRANSPORT PROTEIN FEPE"/>
    <property type="match status" value="1"/>
</dbReference>
<keyword evidence="12 18" id="KW-1133">Transmembrane helix</keyword>
<dbReference type="Proteomes" id="UP000468901">
    <property type="component" value="Unassembled WGS sequence"/>
</dbReference>
<evidence type="ECO:0000256" key="8">
    <source>
        <dbReference type="ARBA" id="ARBA00022692"/>
    </source>
</evidence>
<evidence type="ECO:0000256" key="5">
    <source>
        <dbReference type="ARBA" id="ARBA00022475"/>
    </source>
</evidence>
<keyword evidence="6" id="KW-0997">Cell inner membrane</keyword>
<dbReference type="InterPro" id="IPR005702">
    <property type="entry name" value="Wzc-like_C"/>
</dbReference>
<keyword evidence="16" id="KW-0175">Coiled coil</keyword>
<protein>
    <recommendedName>
        <fullName evidence="4">non-specific protein-tyrosine kinase</fullName>
        <ecNumber evidence="4">2.7.10.2</ecNumber>
    </recommendedName>
</protein>
<evidence type="ECO:0000256" key="14">
    <source>
        <dbReference type="ARBA" id="ARBA00023137"/>
    </source>
</evidence>
<keyword evidence="13 18" id="KW-0472">Membrane</keyword>
<dbReference type="GO" id="GO:0004715">
    <property type="term" value="F:non-membrane spanning protein tyrosine kinase activity"/>
    <property type="evidence" value="ECO:0007669"/>
    <property type="project" value="UniProtKB-EC"/>
</dbReference>
<dbReference type="Pfam" id="PF13807">
    <property type="entry name" value="GNVR"/>
    <property type="match status" value="1"/>
</dbReference>
<evidence type="ECO:0000256" key="12">
    <source>
        <dbReference type="ARBA" id="ARBA00022989"/>
    </source>
</evidence>
<keyword evidence="14" id="KW-0829">Tyrosine-protein kinase</keyword>
<organism evidence="22 23">
    <name type="scientific">Parvibaculum sedimenti</name>
    <dbReference type="NCBI Taxonomy" id="2608632"/>
    <lineage>
        <taxon>Bacteria</taxon>
        <taxon>Pseudomonadati</taxon>
        <taxon>Pseudomonadota</taxon>
        <taxon>Alphaproteobacteria</taxon>
        <taxon>Hyphomicrobiales</taxon>
        <taxon>Parvibaculaceae</taxon>
        <taxon>Parvibaculum</taxon>
    </lineage>
</organism>
<dbReference type="Pfam" id="PF02706">
    <property type="entry name" value="Wzz"/>
    <property type="match status" value="1"/>
</dbReference>
<comment type="caution">
    <text evidence="22">The sequence shown here is derived from an EMBL/GenBank/DDBJ whole genome shotgun (WGS) entry which is preliminary data.</text>
</comment>
<evidence type="ECO:0000256" key="17">
    <source>
        <dbReference type="SAM" id="MobiDB-lite"/>
    </source>
</evidence>
<evidence type="ECO:0000256" key="11">
    <source>
        <dbReference type="ARBA" id="ARBA00022840"/>
    </source>
</evidence>
<dbReference type="InterPro" id="IPR003856">
    <property type="entry name" value="LPS_length_determ_N"/>
</dbReference>
<dbReference type="Pfam" id="PF13614">
    <property type="entry name" value="AAA_31"/>
    <property type="match status" value="1"/>
</dbReference>
<evidence type="ECO:0000313" key="23">
    <source>
        <dbReference type="Proteomes" id="UP000468901"/>
    </source>
</evidence>
<dbReference type="PANTHER" id="PTHR32309">
    <property type="entry name" value="TYROSINE-PROTEIN KINASE"/>
    <property type="match status" value="1"/>
</dbReference>
<evidence type="ECO:0000256" key="16">
    <source>
        <dbReference type="SAM" id="Coils"/>
    </source>
</evidence>
<reference evidence="22 23" key="1">
    <citation type="submission" date="2019-09" db="EMBL/GenBank/DDBJ databases">
        <title>Parvibaculum sedimenti sp. nov., isolated from sediment.</title>
        <authorList>
            <person name="Wang Y."/>
        </authorList>
    </citation>
    <scope>NUCLEOTIDE SEQUENCE [LARGE SCALE GENOMIC DNA]</scope>
    <source>
        <strain evidence="22 23">HXT-9</strain>
    </source>
</reference>
<feature type="domain" description="Polysaccharide chain length determinant N-terminal" evidence="19">
    <location>
        <begin position="44"/>
        <end position="130"/>
    </location>
</feature>
<keyword evidence="11" id="KW-0067">ATP-binding</keyword>
<keyword evidence="10 22" id="KW-0418">Kinase</keyword>
<dbReference type="Gene3D" id="3.40.50.300">
    <property type="entry name" value="P-loop containing nucleotide triphosphate hydrolases"/>
    <property type="match status" value="1"/>
</dbReference>
<evidence type="ECO:0000256" key="6">
    <source>
        <dbReference type="ARBA" id="ARBA00022519"/>
    </source>
</evidence>
<dbReference type="SUPFAM" id="SSF52540">
    <property type="entry name" value="P-loop containing nucleoside triphosphate hydrolases"/>
    <property type="match status" value="1"/>
</dbReference>
<gene>
    <name evidence="22" type="ORF">F2P47_11040</name>
</gene>
<feature type="domain" description="AAA" evidence="20">
    <location>
        <begin position="559"/>
        <end position="669"/>
    </location>
</feature>
<comment type="catalytic activity">
    <reaction evidence="15">
        <text>L-tyrosyl-[protein] + ATP = O-phospho-L-tyrosyl-[protein] + ADP + H(+)</text>
        <dbReference type="Rhea" id="RHEA:10596"/>
        <dbReference type="Rhea" id="RHEA-COMP:10136"/>
        <dbReference type="Rhea" id="RHEA-COMP:20101"/>
        <dbReference type="ChEBI" id="CHEBI:15378"/>
        <dbReference type="ChEBI" id="CHEBI:30616"/>
        <dbReference type="ChEBI" id="CHEBI:46858"/>
        <dbReference type="ChEBI" id="CHEBI:61978"/>
        <dbReference type="ChEBI" id="CHEBI:456216"/>
        <dbReference type="EC" id="2.7.10.2"/>
    </reaction>
</comment>
<evidence type="ECO:0000256" key="18">
    <source>
        <dbReference type="SAM" id="Phobius"/>
    </source>
</evidence>
<evidence type="ECO:0000256" key="3">
    <source>
        <dbReference type="ARBA" id="ARBA00008883"/>
    </source>
</evidence>
<dbReference type="InterPro" id="IPR050445">
    <property type="entry name" value="Bact_polysacc_biosynth/exp"/>
</dbReference>